<reference evidence="6" key="1">
    <citation type="submission" date="2016-10" db="EMBL/GenBank/DDBJ databases">
        <authorList>
            <person name="Varghese N."/>
            <person name="Submissions S."/>
        </authorList>
    </citation>
    <scope>NUCLEOTIDE SEQUENCE [LARGE SCALE GENOMIC DNA]</scope>
    <source>
        <strain evidence="6">DSM 21424</strain>
    </source>
</reference>
<protein>
    <submittedName>
        <fullName evidence="5">Calx-beta domain-containing protein</fullName>
    </submittedName>
</protein>
<dbReference type="InterPro" id="IPR038081">
    <property type="entry name" value="CalX-like_sf"/>
</dbReference>
<proteinExistence type="predicted"/>
<evidence type="ECO:0000313" key="6">
    <source>
        <dbReference type="Proteomes" id="UP000198922"/>
    </source>
</evidence>
<keyword evidence="2" id="KW-0677">Repeat</keyword>
<dbReference type="OrthoDB" id="7683162at2"/>
<evidence type="ECO:0000256" key="2">
    <source>
        <dbReference type="ARBA" id="ARBA00022737"/>
    </source>
</evidence>
<keyword evidence="6" id="KW-1185">Reference proteome</keyword>
<dbReference type="EMBL" id="FNAT01000007">
    <property type="protein sequence ID" value="SDF13505.1"/>
    <property type="molecule type" value="Genomic_DNA"/>
</dbReference>
<evidence type="ECO:0000259" key="4">
    <source>
        <dbReference type="Pfam" id="PF03160"/>
    </source>
</evidence>
<sequence length="105" mass="11010">MTTVSISPAANTESSLNYLIFVVSLSEAAADAVSFNYRTLAGTAEDEDLYHGLNSSATSGRLSFAPGETTKEIAIRISGDSLDERDESVVMQLSELTPNASFAGG</sequence>
<feature type="domain" description="Calx-beta" evidence="4">
    <location>
        <begin position="14"/>
        <end position="97"/>
    </location>
</feature>
<evidence type="ECO:0000256" key="1">
    <source>
        <dbReference type="ARBA" id="ARBA00022729"/>
    </source>
</evidence>
<dbReference type="GO" id="GO:0016020">
    <property type="term" value="C:membrane"/>
    <property type="evidence" value="ECO:0007669"/>
    <property type="project" value="InterPro"/>
</dbReference>
<dbReference type="RefSeq" id="WP_131802665.1">
    <property type="nucleotide sequence ID" value="NZ_FNAT01000007.1"/>
</dbReference>
<dbReference type="Gene3D" id="2.60.40.2030">
    <property type="match status" value="1"/>
</dbReference>
<accession>A0A1G7ILL2</accession>
<dbReference type="AlphaFoldDB" id="A0A1G7ILL2"/>
<gene>
    <name evidence="5" type="ORF">SAMN04488567_3513</name>
</gene>
<name>A0A1G7ILL2_9RHOB</name>
<dbReference type="InterPro" id="IPR003644">
    <property type="entry name" value="Calx_beta"/>
</dbReference>
<keyword evidence="1" id="KW-0732">Signal</keyword>
<dbReference type="Proteomes" id="UP000198922">
    <property type="component" value="Unassembled WGS sequence"/>
</dbReference>
<evidence type="ECO:0000313" key="5">
    <source>
        <dbReference type="EMBL" id="SDF13505.1"/>
    </source>
</evidence>
<dbReference type="Pfam" id="PF03160">
    <property type="entry name" value="Calx-beta"/>
    <property type="match status" value="1"/>
</dbReference>
<feature type="non-terminal residue" evidence="5">
    <location>
        <position position="105"/>
    </location>
</feature>
<dbReference type="STRING" id="521013.SAMN04488567_3513"/>
<dbReference type="SUPFAM" id="SSF141072">
    <property type="entry name" value="CalX-like"/>
    <property type="match status" value="1"/>
</dbReference>
<keyword evidence="3" id="KW-0106">Calcium</keyword>
<organism evidence="5 6">
    <name type="scientific">Limimaricola pyoseonensis</name>
    <dbReference type="NCBI Taxonomy" id="521013"/>
    <lineage>
        <taxon>Bacteria</taxon>
        <taxon>Pseudomonadati</taxon>
        <taxon>Pseudomonadota</taxon>
        <taxon>Alphaproteobacteria</taxon>
        <taxon>Rhodobacterales</taxon>
        <taxon>Paracoccaceae</taxon>
        <taxon>Limimaricola</taxon>
    </lineage>
</organism>
<evidence type="ECO:0000256" key="3">
    <source>
        <dbReference type="ARBA" id="ARBA00022837"/>
    </source>
</evidence>
<dbReference type="GO" id="GO:0007154">
    <property type="term" value="P:cell communication"/>
    <property type="evidence" value="ECO:0007669"/>
    <property type="project" value="InterPro"/>
</dbReference>